<protein>
    <submittedName>
        <fullName evidence="4">Gliding motility protein GldL</fullName>
    </submittedName>
</protein>
<dbReference type="InterPro" id="IPR055087">
    <property type="entry name" value="GldL-like_N"/>
</dbReference>
<dbReference type="InterPro" id="IPR019852">
    <property type="entry name" value="Motility-assoc_prot_GldL"/>
</dbReference>
<reference evidence="4" key="3">
    <citation type="submission" date="2023-06" db="EMBL/GenBank/DDBJ databases">
        <authorList>
            <person name="Lucena T."/>
            <person name="Sun Q."/>
        </authorList>
    </citation>
    <scope>NUCLEOTIDE SEQUENCE</scope>
    <source>
        <strain evidence="4">CECT 8670</strain>
    </source>
</reference>
<keyword evidence="1" id="KW-0472">Membrane</keyword>
<organism evidence="4 6">
    <name type="scientific">Polaribacter sejongensis</name>
    <dbReference type="NCBI Taxonomy" id="985043"/>
    <lineage>
        <taxon>Bacteria</taxon>
        <taxon>Pseudomonadati</taxon>
        <taxon>Bacteroidota</taxon>
        <taxon>Flavobacteriia</taxon>
        <taxon>Flavobacteriales</taxon>
        <taxon>Flavobacteriaceae</taxon>
    </lineage>
</organism>
<keyword evidence="1" id="KW-0812">Transmembrane</keyword>
<dbReference type="Proteomes" id="UP000232721">
    <property type="component" value="Chromosome"/>
</dbReference>
<evidence type="ECO:0000259" key="2">
    <source>
        <dbReference type="Pfam" id="PF22827"/>
    </source>
</evidence>
<dbReference type="EMBL" id="CP019336">
    <property type="protein sequence ID" value="AUC22062.1"/>
    <property type="molecule type" value="Genomic_DNA"/>
</dbReference>
<sequence>MAQSKSYKKIMNFVYGMGAAVVIVGALFKIQHMSLGPITGGMMLTIGLLVEAAVFAVSAFDTPEDDFDWSKVYPELGDDGFTTVKAVKEEKEEVGAQGLLSQKLDTLLQEAKIDARLMTSLGTSMKNFQGAAEGLSAASESISSTNKYNEQMSMAAIQMESLNNLYKVQVENVSKQSALNGAVVENTEKLKDQMESLAKNLSSLNGVYGNMLSAMSK</sequence>
<keyword evidence="1" id="KW-1133">Transmembrane helix</keyword>
<evidence type="ECO:0000313" key="4">
    <source>
        <dbReference type="EMBL" id="MDN3618722.1"/>
    </source>
</evidence>
<keyword evidence="5" id="KW-1185">Reference proteome</keyword>
<dbReference type="Proteomes" id="UP001228636">
    <property type="component" value="Unassembled WGS sequence"/>
</dbReference>
<accession>A0AAJ1QVB1</accession>
<evidence type="ECO:0000313" key="5">
    <source>
        <dbReference type="Proteomes" id="UP000232721"/>
    </source>
</evidence>
<evidence type="ECO:0000313" key="6">
    <source>
        <dbReference type="Proteomes" id="UP001228636"/>
    </source>
</evidence>
<evidence type="ECO:0000313" key="3">
    <source>
        <dbReference type="EMBL" id="AUC22062.1"/>
    </source>
</evidence>
<gene>
    <name evidence="4" type="primary">gldL</name>
    <name evidence="3" type="ORF">BTO15_08120</name>
    <name evidence="4" type="ORF">QWY81_04545</name>
</gene>
<dbReference type="AlphaFoldDB" id="A0AAJ1QVB1"/>
<reference evidence="4 6" key="1">
    <citation type="journal article" date="2014" name="Int. J. Syst. Evol. Microbiol.">
        <title>Complete genome sequence of Corynebacterium casei LMG S-19264T (=DSM 44701T), isolated from a smear-ripened cheese.</title>
        <authorList>
            <consortium name="US DOE Joint Genome Institute (JGI-PGF)"/>
            <person name="Walter F."/>
            <person name="Albersmeier A."/>
            <person name="Kalinowski J."/>
            <person name="Ruckert C."/>
        </authorList>
    </citation>
    <scope>NUCLEOTIDE SEQUENCE [LARGE SCALE GENOMIC DNA]</scope>
    <source>
        <strain evidence="4 6">CECT 8670</strain>
    </source>
</reference>
<dbReference type="RefSeq" id="WP_165733723.1">
    <property type="nucleotide sequence ID" value="NZ_CP019336.1"/>
</dbReference>
<feature type="transmembrane region" description="Helical" evidence="1">
    <location>
        <begin position="12"/>
        <end position="30"/>
    </location>
</feature>
<dbReference type="EMBL" id="JAUFQH010000003">
    <property type="protein sequence ID" value="MDN3618722.1"/>
    <property type="molecule type" value="Genomic_DNA"/>
</dbReference>
<dbReference type="NCBIfam" id="TIGR03513">
    <property type="entry name" value="GldL_gliding"/>
    <property type="match status" value="1"/>
</dbReference>
<dbReference type="Pfam" id="PF22827">
    <property type="entry name" value="GldL_N"/>
    <property type="match status" value="1"/>
</dbReference>
<proteinExistence type="predicted"/>
<feature type="domain" description="Gliding motility protein GldL-like N-terminal" evidence="2">
    <location>
        <begin position="14"/>
        <end position="78"/>
    </location>
</feature>
<evidence type="ECO:0000256" key="1">
    <source>
        <dbReference type="SAM" id="Phobius"/>
    </source>
</evidence>
<reference evidence="3 5" key="2">
    <citation type="submission" date="2017-02" db="EMBL/GenBank/DDBJ databases">
        <title>Trade-off between light-utilization and light-protection in marine flavobacteria.</title>
        <authorList>
            <person name="Kumagai Y."/>
            <person name="Yoshizawa S."/>
            <person name="Kogure K."/>
            <person name="Iwasaki W."/>
        </authorList>
    </citation>
    <scope>NUCLEOTIDE SEQUENCE [LARGE SCALE GENOMIC DNA]</scope>
    <source>
        <strain evidence="3 5">KCTC 23670</strain>
    </source>
</reference>
<name>A0AAJ1QVB1_9FLAO</name>